<evidence type="ECO:0000256" key="2">
    <source>
        <dbReference type="SAM" id="SignalP"/>
    </source>
</evidence>
<name>A0A1Y5F9A0_9BACT</name>
<protein>
    <recommendedName>
        <fullName evidence="5">DUF4360 domain-containing protein</fullName>
    </recommendedName>
</protein>
<evidence type="ECO:0000313" key="4">
    <source>
        <dbReference type="Proteomes" id="UP000196531"/>
    </source>
</evidence>
<feature type="region of interest" description="Disordered" evidence="1">
    <location>
        <begin position="66"/>
        <end position="87"/>
    </location>
</feature>
<feature type="compositionally biased region" description="Acidic residues" evidence="1">
    <location>
        <begin position="69"/>
        <end position="82"/>
    </location>
</feature>
<gene>
    <name evidence="3" type="ORF">A9Q84_15515</name>
</gene>
<dbReference type="EMBL" id="MAAO01000008">
    <property type="protein sequence ID" value="OUR95249.1"/>
    <property type="molecule type" value="Genomic_DNA"/>
</dbReference>
<sequence>MKTSKQLLLMTTLLCSQAFAATVPIEFDEITLSGSGCKEGTTSTIHSPDGKAVSILFDELNVEVPQFDGDNDNDESSADNDESTGRFDKQVNRKVCRMGISAKIPKGYLVESVNLSFDYRGSTYTEKGTVTTFKAKIVKVKGPRGRHLQPEKLLGTKRYRGENDLEWSLSQTRSIALNTECSTRKADKVKFSLKNIVTAKIMKRFAHLEPEAFMMTDSADLKASVKLSLNLKKCSVGNDRGNSDDDFSDHRNYQRQIRRCNRAGGRWDHRLNKCRSPRGQRRNRSRRRS</sequence>
<evidence type="ECO:0000256" key="1">
    <source>
        <dbReference type="SAM" id="MobiDB-lite"/>
    </source>
</evidence>
<comment type="caution">
    <text evidence="3">The sequence shown here is derived from an EMBL/GenBank/DDBJ whole genome shotgun (WGS) entry which is preliminary data.</text>
</comment>
<feature type="chain" id="PRO_5012666885" description="DUF4360 domain-containing protein" evidence="2">
    <location>
        <begin position="21"/>
        <end position="289"/>
    </location>
</feature>
<evidence type="ECO:0000313" key="3">
    <source>
        <dbReference type="EMBL" id="OUR95249.1"/>
    </source>
</evidence>
<keyword evidence="2" id="KW-0732">Signal</keyword>
<feature type="signal peptide" evidence="2">
    <location>
        <begin position="1"/>
        <end position="20"/>
    </location>
</feature>
<dbReference type="Pfam" id="PF14273">
    <property type="entry name" value="DUF4360"/>
    <property type="match status" value="1"/>
</dbReference>
<organism evidence="3 4">
    <name type="scientific">Halobacteriovorax marinus</name>
    <dbReference type="NCBI Taxonomy" id="97084"/>
    <lineage>
        <taxon>Bacteria</taxon>
        <taxon>Pseudomonadati</taxon>
        <taxon>Bdellovibrionota</taxon>
        <taxon>Bacteriovoracia</taxon>
        <taxon>Bacteriovoracales</taxon>
        <taxon>Halobacteriovoraceae</taxon>
        <taxon>Halobacteriovorax</taxon>
    </lineage>
</organism>
<dbReference type="AlphaFoldDB" id="A0A1Y5F9A0"/>
<reference evidence="4" key="1">
    <citation type="journal article" date="2017" name="Proc. Natl. Acad. Sci. U.S.A.">
        <title>Simulation of Deepwater Horizon oil plume reveals substrate specialization within a complex community of hydrocarbon-degraders.</title>
        <authorList>
            <person name="Hu P."/>
            <person name="Dubinsky E.A."/>
            <person name="Probst A.J."/>
            <person name="Wang J."/>
            <person name="Sieber C.M.K."/>
            <person name="Tom L.M."/>
            <person name="Gardinali P."/>
            <person name="Banfield J.F."/>
            <person name="Atlas R.M."/>
            <person name="Andersen G.L."/>
        </authorList>
    </citation>
    <scope>NUCLEOTIDE SEQUENCE [LARGE SCALE GENOMIC DNA]</scope>
</reference>
<accession>A0A1Y5F9A0</accession>
<evidence type="ECO:0008006" key="5">
    <source>
        <dbReference type="Google" id="ProtNLM"/>
    </source>
</evidence>
<proteinExistence type="predicted"/>
<dbReference type="Proteomes" id="UP000196531">
    <property type="component" value="Unassembled WGS sequence"/>
</dbReference>
<dbReference type="InterPro" id="IPR025649">
    <property type="entry name" value="DUF4360"/>
</dbReference>